<keyword evidence="3" id="KW-1185">Reference proteome</keyword>
<dbReference type="OrthoDB" id="9798122at2"/>
<feature type="signal peptide" evidence="1">
    <location>
        <begin position="1"/>
        <end position="28"/>
    </location>
</feature>
<name>A0A511MSH7_9NOCA</name>
<gene>
    <name evidence="2" type="ORF">NN4_80840</name>
</gene>
<feature type="chain" id="PRO_5021772738" evidence="1">
    <location>
        <begin position="29"/>
        <end position="464"/>
    </location>
</feature>
<organism evidence="2 3">
    <name type="scientific">Nocardia ninae NBRC 108245</name>
    <dbReference type="NCBI Taxonomy" id="1210091"/>
    <lineage>
        <taxon>Bacteria</taxon>
        <taxon>Bacillati</taxon>
        <taxon>Actinomycetota</taxon>
        <taxon>Actinomycetes</taxon>
        <taxon>Mycobacteriales</taxon>
        <taxon>Nocardiaceae</taxon>
        <taxon>Nocardia</taxon>
    </lineage>
</organism>
<evidence type="ECO:0000313" key="3">
    <source>
        <dbReference type="Proteomes" id="UP000321424"/>
    </source>
</evidence>
<dbReference type="Gene3D" id="1.10.260.130">
    <property type="match status" value="1"/>
</dbReference>
<evidence type="ECO:0000256" key="1">
    <source>
        <dbReference type="SAM" id="SignalP"/>
    </source>
</evidence>
<sequence length="464" mass="48893">MGRRPWHRVITTATVVGLLLSPATRAVAEPLDSGAVRIEPTPALTLPPELDEFYRPAAGVVAAAGPGQVLRARTITPAYFGFAQLNIDAWQLLYRTTNSFGEAIATVTTVLKPRGPAPDGGRKLLSYQIAEDSAAQYCAPSYVVQSGSIPVDYINAAEILVPIAAGIGQGWTVALPDYEGPNSAYGASLLSAQTTLDGIRAVQSFAPAQLSGVQTPTALWGYSGGTIPSSFAAELKQHYAPELNIVGIAAGGVAAADFPEALRHNNNGAFTGLLTGVLAGFANEYPEFRQLIRERVDPIGQLLIGSKLVLCHSMGSAIVPFYNFFGAFHGGDPLGHPVVQRIIAENSLGQRTPSVPVYIYHAQYDEILPNSGVDRLVQKYCAEGAPSVTYVRELLAEHMSGVATHLPGAFHWLRDRLNGGPAQPGCAISSPTTIVTDPEFAQAAMELLPTAVHALLGHAIGTGG</sequence>
<proteinExistence type="predicted"/>
<protein>
    <submittedName>
        <fullName evidence="2">Lipase</fullName>
    </submittedName>
</protein>
<dbReference type="PANTHER" id="PTHR34853">
    <property type="match status" value="1"/>
</dbReference>
<dbReference type="Proteomes" id="UP000321424">
    <property type="component" value="Unassembled WGS sequence"/>
</dbReference>
<keyword evidence="1" id="KW-0732">Signal</keyword>
<dbReference type="RefSeq" id="WP_147142436.1">
    <property type="nucleotide sequence ID" value="NZ_BJXA01000103.1"/>
</dbReference>
<dbReference type="Gene3D" id="3.40.50.1820">
    <property type="entry name" value="alpha/beta hydrolase"/>
    <property type="match status" value="1"/>
</dbReference>
<dbReference type="InterPro" id="IPR005152">
    <property type="entry name" value="Lipase_secreted"/>
</dbReference>
<evidence type="ECO:0000313" key="2">
    <source>
        <dbReference type="EMBL" id="GEM43565.1"/>
    </source>
</evidence>
<comment type="caution">
    <text evidence="2">The sequence shown here is derived from an EMBL/GenBank/DDBJ whole genome shotgun (WGS) entry which is preliminary data.</text>
</comment>
<dbReference type="EMBL" id="BJXA01000103">
    <property type="protein sequence ID" value="GEM43565.1"/>
    <property type="molecule type" value="Genomic_DNA"/>
</dbReference>
<dbReference type="SUPFAM" id="SSF53474">
    <property type="entry name" value="alpha/beta-Hydrolases"/>
    <property type="match status" value="1"/>
</dbReference>
<dbReference type="Pfam" id="PF03583">
    <property type="entry name" value="LIP"/>
    <property type="match status" value="1"/>
</dbReference>
<dbReference type="InterPro" id="IPR029058">
    <property type="entry name" value="AB_hydrolase_fold"/>
</dbReference>
<accession>A0A511MSH7</accession>
<dbReference type="GO" id="GO:0016042">
    <property type="term" value="P:lipid catabolic process"/>
    <property type="evidence" value="ECO:0007669"/>
    <property type="project" value="InterPro"/>
</dbReference>
<dbReference type="AlphaFoldDB" id="A0A511MSH7"/>
<dbReference type="PANTHER" id="PTHR34853:SF1">
    <property type="entry name" value="LIPASE 5"/>
    <property type="match status" value="1"/>
</dbReference>
<reference evidence="2 3" key="1">
    <citation type="submission" date="2019-07" db="EMBL/GenBank/DDBJ databases">
        <title>Whole genome shotgun sequence of Nocardia ninae NBRC 108245.</title>
        <authorList>
            <person name="Hosoyama A."/>
            <person name="Uohara A."/>
            <person name="Ohji S."/>
            <person name="Ichikawa N."/>
        </authorList>
    </citation>
    <scope>NUCLEOTIDE SEQUENCE [LARGE SCALE GENOMIC DNA]</scope>
    <source>
        <strain evidence="2 3">NBRC 108245</strain>
    </source>
</reference>
<dbReference type="GO" id="GO:0004806">
    <property type="term" value="F:triacylglycerol lipase activity"/>
    <property type="evidence" value="ECO:0007669"/>
    <property type="project" value="InterPro"/>
</dbReference>